<reference evidence="2 3" key="1">
    <citation type="submission" date="2024-03" db="EMBL/GenBank/DDBJ databases">
        <authorList>
            <person name="Brejova B."/>
        </authorList>
    </citation>
    <scope>NUCLEOTIDE SEQUENCE [LARGE SCALE GENOMIC DNA]</scope>
    <source>
        <strain evidence="2 3">CBS 14171</strain>
    </source>
</reference>
<evidence type="ECO:0008006" key="4">
    <source>
        <dbReference type="Google" id="ProtNLM"/>
    </source>
</evidence>
<feature type="compositionally biased region" description="Polar residues" evidence="1">
    <location>
        <begin position="257"/>
        <end position="267"/>
    </location>
</feature>
<feature type="region of interest" description="Disordered" evidence="1">
    <location>
        <begin position="166"/>
        <end position="194"/>
    </location>
</feature>
<name>A0ABP0ZEL2_9ASCO</name>
<evidence type="ECO:0000313" key="2">
    <source>
        <dbReference type="EMBL" id="CAK9436260.1"/>
    </source>
</evidence>
<sequence>MNSHDLYPRSLHGLWMGDSGSSSIFKSISKQSDQIQSDRLYAPPLAAYTANSPGPDPIQMEFLLNAKSSFSSLGLEKVGPYLVKKKLQSEAIRSTGYSTIRPIGIGKTMEELDYANPQYSRIDESGINLGAENTIEGESSTLPLVGLGAINDRELDLDAEILDADGINSDNEDEGEEDIFEESIERDSEPEEADLRARVRPIVVHDDDDDDDDEGFMADDVEYQDDHSLESETNASILMNSGAIPAITSAQIGGARSSFTNPTTAASGRTGDEQHYDNENEYSEHDMLVD</sequence>
<feature type="compositionally biased region" description="Basic and acidic residues" evidence="1">
    <location>
        <begin position="270"/>
        <end position="290"/>
    </location>
</feature>
<evidence type="ECO:0000313" key="3">
    <source>
        <dbReference type="Proteomes" id="UP001497383"/>
    </source>
</evidence>
<dbReference type="GeneID" id="92206014"/>
<accession>A0ABP0ZEL2</accession>
<dbReference type="Pfam" id="PF05841">
    <property type="entry name" value="Apc15p"/>
    <property type="match status" value="1"/>
</dbReference>
<feature type="region of interest" description="Disordered" evidence="1">
    <location>
        <begin position="252"/>
        <end position="290"/>
    </location>
</feature>
<protein>
    <recommendedName>
        <fullName evidence="4">Anaphase-promoting complex subunit 13</fullName>
    </recommendedName>
</protein>
<dbReference type="EMBL" id="OZ022405">
    <property type="protein sequence ID" value="CAK9436260.1"/>
    <property type="molecule type" value="Genomic_DNA"/>
</dbReference>
<evidence type="ECO:0000256" key="1">
    <source>
        <dbReference type="SAM" id="MobiDB-lite"/>
    </source>
</evidence>
<feature type="compositionally biased region" description="Acidic residues" evidence="1">
    <location>
        <begin position="170"/>
        <end position="182"/>
    </location>
</feature>
<dbReference type="RefSeq" id="XP_066827756.1">
    <property type="nucleotide sequence ID" value="XM_066976780.1"/>
</dbReference>
<feature type="compositionally biased region" description="Basic and acidic residues" evidence="1">
    <location>
        <begin position="183"/>
        <end position="194"/>
    </location>
</feature>
<gene>
    <name evidence="2" type="ORF">LODBEIA_P08180</name>
</gene>
<organism evidence="2 3">
    <name type="scientific">Lodderomyces beijingensis</name>
    <dbReference type="NCBI Taxonomy" id="1775926"/>
    <lineage>
        <taxon>Eukaryota</taxon>
        <taxon>Fungi</taxon>
        <taxon>Dikarya</taxon>
        <taxon>Ascomycota</taxon>
        <taxon>Saccharomycotina</taxon>
        <taxon>Pichiomycetes</taxon>
        <taxon>Debaryomycetaceae</taxon>
        <taxon>Candida/Lodderomyces clade</taxon>
        <taxon>Lodderomyces</taxon>
    </lineage>
</organism>
<dbReference type="Proteomes" id="UP001497383">
    <property type="component" value="Chromosome 1"/>
</dbReference>
<keyword evidence="3" id="KW-1185">Reference proteome</keyword>
<proteinExistence type="predicted"/>
<dbReference type="InterPro" id="IPR008402">
    <property type="entry name" value="APC_su15/mnd2"/>
</dbReference>